<keyword evidence="2" id="KW-1133">Transmembrane helix</keyword>
<sequence length="364" mass="39604">MLGMHRCWGMPHLSAVALMTPPDLPQTPLARGLEPRAGVVERRRGFEQQRQQQQQQQQQQRQQQQRHQQQRQQQRRQQQQQNSWRLSCGSCAAGALASARWPGRLRSNSARSARGRREASATSSARGRRARDSKRGDEDEQSWLPMLAAGTVGLLALGPTLVLGTAAVWWSLATALTVAGFLYFTVALPLVITAAVASGFVIMAFSANLLVASSIIVSLVASGLAAAAAGLLIYVALGNQLPQLTWKEPVLKADGPSFLEAIAEAVLKWAAAQRRTKDSGPSTEAAGPSTKVDEPDVDPRMADWDSRFAATPRRLRLEDLSPASAFSDLRDFAKQEGLLLKTGGRSKEDVYAEIAAIFRSRSSE</sequence>
<feature type="transmembrane region" description="Helical" evidence="2">
    <location>
        <begin position="209"/>
        <end position="237"/>
    </location>
</feature>
<feature type="transmembrane region" description="Helical" evidence="2">
    <location>
        <begin position="143"/>
        <end position="169"/>
    </location>
</feature>
<feature type="compositionally biased region" description="Low complexity" evidence="1">
    <location>
        <begin position="48"/>
        <end position="83"/>
    </location>
</feature>
<dbReference type="OrthoDB" id="10662663at2759"/>
<dbReference type="AlphaFoldDB" id="A0A813FP48"/>
<evidence type="ECO:0000313" key="3">
    <source>
        <dbReference type="EMBL" id="CAE8616130.1"/>
    </source>
</evidence>
<gene>
    <name evidence="3" type="ORF">PGLA1383_LOCUS33834</name>
</gene>
<keyword evidence="2" id="KW-0472">Membrane</keyword>
<evidence type="ECO:0000313" key="4">
    <source>
        <dbReference type="Proteomes" id="UP000654075"/>
    </source>
</evidence>
<dbReference type="EMBL" id="CAJNNV010025798">
    <property type="protein sequence ID" value="CAE8616130.1"/>
    <property type="molecule type" value="Genomic_DNA"/>
</dbReference>
<evidence type="ECO:0000256" key="2">
    <source>
        <dbReference type="SAM" id="Phobius"/>
    </source>
</evidence>
<proteinExistence type="predicted"/>
<reference evidence="3" key="1">
    <citation type="submission" date="2021-02" db="EMBL/GenBank/DDBJ databases">
        <authorList>
            <person name="Dougan E. K."/>
            <person name="Rhodes N."/>
            <person name="Thang M."/>
            <person name="Chan C."/>
        </authorList>
    </citation>
    <scope>NUCLEOTIDE SEQUENCE</scope>
</reference>
<accession>A0A813FP48</accession>
<organism evidence="3 4">
    <name type="scientific">Polarella glacialis</name>
    <name type="common">Dinoflagellate</name>
    <dbReference type="NCBI Taxonomy" id="89957"/>
    <lineage>
        <taxon>Eukaryota</taxon>
        <taxon>Sar</taxon>
        <taxon>Alveolata</taxon>
        <taxon>Dinophyceae</taxon>
        <taxon>Suessiales</taxon>
        <taxon>Suessiaceae</taxon>
        <taxon>Polarella</taxon>
    </lineage>
</organism>
<feature type="region of interest" description="Disordered" evidence="1">
    <location>
        <begin position="274"/>
        <end position="298"/>
    </location>
</feature>
<dbReference type="Proteomes" id="UP000654075">
    <property type="component" value="Unassembled WGS sequence"/>
</dbReference>
<feature type="region of interest" description="Disordered" evidence="1">
    <location>
        <begin position="42"/>
        <end position="83"/>
    </location>
</feature>
<name>A0A813FP48_POLGL</name>
<feature type="compositionally biased region" description="Low complexity" evidence="1">
    <location>
        <begin position="103"/>
        <end position="112"/>
    </location>
</feature>
<feature type="transmembrane region" description="Helical" evidence="2">
    <location>
        <begin position="181"/>
        <end position="202"/>
    </location>
</feature>
<feature type="region of interest" description="Disordered" evidence="1">
    <location>
        <begin position="103"/>
        <end position="140"/>
    </location>
</feature>
<protein>
    <submittedName>
        <fullName evidence="3">Uncharacterized protein</fullName>
    </submittedName>
</protein>
<keyword evidence="4" id="KW-1185">Reference proteome</keyword>
<evidence type="ECO:0000256" key="1">
    <source>
        <dbReference type="SAM" id="MobiDB-lite"/>
    </source>
</evidence>
<keyword evidence="2" id="KW-0812">Transmembrane</keyword>
<comment type="caution">
    <text evidence="3">The sequence shown here is derived from an EMBL/GenBank/DDBJ whole genome shotgun (WGS) entry which is preliminary data.</text>
</comment>